<feature type="compositionally biased region" description="Basic residues" evidence="5">
    <location>
        <begin position="408"/>
        <end position="425"/>
    </location>
</feature>
<accession>A0ABD0YMY3</accession>
<protein>
    <recommendedName>
        <fullName evidence="2">peptidylprolyl isomerase</fullName>
        <ecNumber evidence="2">5.2.1.8</ecNumber>
    </recommendedName>
</protein>
<dbReference type="InterPro" id="IPR002130">
    <property type="entry name" value="Cyclophilin-type_PPIase_dom"/>
</dbReference>
<dbReference type="Pfam" id="PF00160">
    <property type="entry name" value="Pro_isomerase"/>
    <property type="match status" value="1"/>
</dbReference>
<feature type="compositionally biased region" description="Low complexity" evidence="5">
    <location>
        <begin position="547"/>
        <end position="561"/>
    </location>
</feature>
<evidence type="ECO:0000256" key="4">
    <source>
        <dbReference type="ARBA" id="ARBA00023235"/>
    </source>
</evidence>
<dbReference type="PANTHER" id="PTHR11071">
    <property type="entry name" value="PEPTIDYL-PROLYL CIS-TRANS ISOMERASE"/>
    <property type="match status" value="1"/>
</dbReference>
<dbReference type="InterPro" id="IPR029000">
    <property type="entry name" value="Cyclophilin-like_dom_sf"/>
</dbReference>
<dbReference type="AlphaFoldDB" id="A0ABD0YMY3"/>
<sequence>MNKVRPRVFFDVEVGGLALGRIVFQLYSDICPATCENFRSLCTGEKGLGKTTGKPLHYKATIFHRVVKDFMIQGGDFSVGNGTGGESIYGGTFEDENLETKHDRPFLLSMANRGKNTNGSQFFVTTQPAPHLDGVHVVFGEVVSGQAVVSHVEGLPVDRMSRPLQDAKITNCGELVLRTKTKQKPKKVSSSEERSDSESDSEVEKKKKKKKKEKKEKKKRSKYVWSESSESDDDSEDEDELHPLANVTKINPEEIPEDPKSKKEKDEKKDKNKLKGKDEQKKRDRRDQRWQPFRGYTRSGKKIKGRGILRYRTPSRSRSRSYTPPHWRQEQRRTISLTEYLKKEEERKKREEARKKRHEEKDPDGAKRKEKTSKGEKNVEPEKEIHKSVIKKASEHSGSRTVKEPLHRSGKRDRTRSREKHSRDRKLKDDHKKDSSSSRYRRRSRSRRRTSRSRSKDYGRKEGDRSRDKRQRSRSRDRSRKDMKRRDVSSRDAKKRSGSSSDTDKGKDKLKDRGHLKEVSGGDQQAKKLLEQFKMLQKARDARVSKRASSSDSRSSSSSRSSIDRSKRRRR</sequence>
<feature type="compositionally biased region" description="Basic and acidic residues" evidence="5">
    <location>
        <begin position="257"/>
        <end position="289"/>
    </location>
</feature>
<dbReference type="FunFam" id="2.40.100.10:FF:000005">
    <property type="entry name" value="Peptidyl-prolyl cis-trans isomerase G"/>
    <property type="match status" value="1"/>
</dbReference>
<feature type="compositionally biased region" description="Basic and acidic residues" evidence="5">
    <location>
        <begin position="474"/>
        <end position="492"/>
    </location>
</feature>
<feature type="compositionally biased region" description="Basic and acidic residues" evidence="5">
    <location>
        <begin position="340"/>
        <end position="407"/>
    </location>
</feature>
<evidence type="ECO:0000259" key="6">
    <source>
        <dbReference type="PROSITE" id="PS50072"/>
    </source>
</evidence>
<evidence type="ECO:0000313" key="8">
    <source>
        <dbReference type="Proteomes" id="UP001558652"/>
    </source>
</evidence>
<evidence type="ECO:0000256" key="3">
    <source>
        <dbReference type="ARBA" id="ARBA00023110"/>
    </source>
</evidence>
<dbReference type="GO" id="GO:0003755">
    <property type="term" value="F:peptidyl-prolyl cis-trans isomerase activity"/>
    <property type="evidence" value="ECO:0007669"/>
    <property type="project" value="UniProtKB-KW"/>
</dbReference>
<feature type="compositionally biased region" description="Basic residues" evidence="5">
    <location>
        <begin position="439"/>
        <end position="453"/>
    </location>
</feature>
<feature type="compositionally biased region" description="Basic and acidic residues" evidence="5">
    <location>
        <begin position="502"/>
        <end position="531"/>
    </location>
</feature>
<evidence type="ECO:0000256" key="2">
    <source>
        <dbReference type="ARBA" id="ARBA00013194"/>
    </source>
</evidence>
<proteinExistence type="predicted"/>
<comment type="caution">
    <text evidence="7">The sequence shown here is derived from an EMBL/GenBank/DDBJ whole genome shotgun (WGS) entry which is preliminary data.</text>
</comment>
<evidence type="ECO:0000256" key="1">
    <source>
        <dbReference type="ARBA" id="ARBA00000971"/>
    </source>
</evidence>
<dbReference type="PANTHER" id="PTHR11071:SF565">
    <property type="entry name" value="MOCA-CYP, ISOFORM A"/>
    <property type="match status" value="1"/>
</dbReference>
<comment type="catalytic activity">
    <reaction evidence="1">
        <text>[protein]-peptidylproline (omega=180) = [protein]-peptidylproline (omega=0)</text>
        <dbReference type="Rhea" id="RHEA:16237"/>
        <dbReference type="Rhea" id="RHEA-COMP:10747"/>
        <dbReference type="Rhea" id="RHEA-COMP:10748"/>
        <dbReference type="ChEBI" id="CHEBI:83833"/>
        <dbReference type="ChEBI" id="CHEBI:83834"/>
        <dbReference type="EC" id="5.2.1.8"/>
    </reaction>
</comment>
<feature type="compositionally biased region" description="Basic residues" evidence="5">
    <location>
        <begin position="299"/>
        <end position="319"/>
    </location>
</feature>
<keyword evidence="8" id="KW-1185">Reference proteome</keyword>
<dbReference type="InterPro" id="IPR020892">
    <property type="entry name" value="Cyclophilin-type_PPIase_CS"/>
</dbReference>
<feature type="compositionally biased region" description="Basic and acidic residues" evidence="5">
    <location>
        <begin position="454"/>
        <end position="467"/>
    </location>
</feature>
<feature type="compositionally biased region" description="Basic and acidic residues" evidence="5">
    <location>
        <begin position="426"/>
        <end position="436"/>
    </location>
</feature>
<feature type="compositionally biased region" description="Basic residues" evidence="5">
    <location>
        <begin position="206"/>
        <end position="222"/>
    </location>
</feature>
<dbReference type="PROSITE" id="PS00170">
    <property type="entry name" value="CSA_PPIASE_1"/>
    <property type="match status" value="1"/>
</dbReference>
<feature type="domain" description="PPIase cyclophilin-type" evidence="6">
    <location>
        <begin position="9"/>
        <end position="174"/>
    </location>
</feature>
<feature type="compositionally biased region" description="Basic and acidic residues" evidence="5">
    <location>
        <begin position="189"/>
        <end position="205"/>
    </location>
</feature>
<evidence type="ECO:0000313" key="7">
    <source>
        <dbReference type="EMBL" id="KAL1132535.1"/>
    </source>
</evidence>
<reference evidence="7 8" key="1">
    <citation type="submission" date="2024-07" db="EMBL/GenBank/DDBJ databases">
        <title>Chromosome-level genome assembly of the water stick insect Ranatra chinensis (Heteroptera: Nepidae).</title>
        <authorList>
            <person name="Liu X."/>
        </authorList>
    </citation>
    <scope>NUCLEOTIDE SEQUENCE [LARGE SCALE GENOMIC DNA]</scope>
    <source>
        <strain evidence="7">Cailab_2021Rc</strain>
        <tissue evidence="7">Muscle</tissue>
    </source>
</reference>
<keyword evidence="4" id="KW-0413">Isomerase</keyword>
<dbReference type="PRINTS" id="PR00153">
    <property type="entry name" value="CSAPPISMRASE"/>
</dbReference>
<keyword evidence="3" id="KW-0697">Rotamase</keyword>
<dbReference type="SUPFAM" id="SSF50891">
    <property type="entry name" value="Cyclophilin-like"/>
    <property type="match status" value="1"/>
</dbReference>
<evidence type="ECO:0000256" key="5">
    <source>
        <dbReference type="SAM" id="MobiDB-lite"/>
    </source>
</evidence>
<dbReference type="Gene3D" id="2.40.100.10">
    <property type="entry name" value="Cyclophilin-like"/>
    <property type="match status" value="1"/>
</dbReference>
<dbReference type="Proteomes" id="UP001558652">
    <property type="component" value="Unassembled WGS sequence"/>
</dbReference>
<name>A0ABD0YMY3_9HEMI</name>
<organism evidence="7 8">
    <name type="scientific">Ranatra chinensis</name>
    <dbReference type="NCBI Taxonomy" id="642074"/>
    <lineage>
        <taxon>Eukaryota</taxon>
        <taxon>Metazoa</taxon>
        <taxon>Ecdysozoa</taxon>
        <taxon>Arthropoda</taxon>
        <taxon>Hexapoda</taxon>
        <taxon>Insecta</taxon>
        <taxon>Pterygota</taxon>
        <taxon>Neoptera</taxon>
        <taxon>Paraneoptera</taxon>
        <taxon>Hemiptera</taxon>
        <taxon>Heteroptera</taxon>
        <taxon>Panheteroptera</taxon>
        <taxon>Nepomorpha</taxon>
        <taxon>Nepidae</taxon>
        <taxon>Ranatrinae</taxon>
        <taxon>Ranatra</taxon>
    </lineage>
</organism>
<dbReference type="EMBL" id="JBFDAA010000005">
    <property type="protein sequence ID" value="KAL1132535.1"/>
    <property type="molecule type" value="Genomic_DNA"/>
</dbReference>
<gene>
    <name evidence="7" type="ORF">AAG570_010490</name>
</gene>
<dbReference type="PROSITE" id="PS50072">
    <property type="entry name" value="CSA_PPIASE_2"/>
    <property type="match status" value="1"/>
</dbReference>
<feature type="region of interest" description="Disordered" evidence="5">
    <location>
        <begin position="176"/>
        <end position="571"/>
    </location>
</feature>
<dbReference type="EC" id="5.2.1.8" evidence="2"/>
<feature type="compositionally biased region" description="Acidic residues" evidence="5">
    <location>
        <begin position="229"/>
        <end position="240"/>
    </location>
</feature>